<comment type="cofactor">
    <cofactor evidence="1">
        <name>FAD</name>
        <dbReference type="ChEBI" id="CHEBI:57692"/>
    </cofactor>
</comment>
<protein>
    <submittedName>
        <fullName evidence="8">Acyl-CoA dehydrogenase</fullName>
    </submittedName>
</protein>
<evidence type="ECO:0000313" key="8">
    <source>
        <dbReference type="EMBL" id="QGK70385.1"/>
    </source>
</evidence>
<feature type="domain" description="Acyl-CoA dehydrogenase/oxidase C-terminal" evidence="6">
    <location>
        <begin position="229"/>
        <end position="353"/>
    </location>
</feature>
<evidence type="ECO:0000256" key="2">
    <source>
        <dbReference type="ARBA" id="ARBA00009347"/>
    </source>
</evidence>
<dbReference type="Gene3D" id="1.10.540.10">
    <property type="entry name" value="Acyl-CoA dehydrogenase/oxidase, N-terminal domain"/>
    <property type="match status" value="1"/>
</dbReference>
<evidence type="ECO:0000259" key="6">
    <source>
        <dbReference type="Pfam" id="PF00441"/>
    </source>
</evidence>
<dbReference type="SUPFAM" id="SSF56645">
    <property type="entry name" value="Acyl-CoA dehydrogenase NM domain-like"/>
    <property type="match status" value="1"/>
</dbReference>
<dbReference type="Pfam" id="PF00441">
    <property type="entry name" value="Acyl-CoA_dh_1"/>
    <property type="match status" value="1"/>
</dbReference>
<dbReference type="Proteomes" id="UP000371041">
    <property type="component" value="Chromosome"/>
</dbReference>
<dbReference type="GO" id="GO:0003995">
    <property type="term" value="F:acyl-CoA dehydrogenase activity"/>
    <property type="evidence" value="ECO:0007669"/>
    <property type="project" value="TreeGrafter"/>
</dbReference>
<dbReference type="KEGG" id="sace:GIY23_13410"/>
<dbReference type="EMBL" id="CP045929">
    <property type="protein sequence ID" value="QGK70385.1"/>
    <property type="molecule type" value="Genomic_DNA"/>
</dbReference>
<gene>
    <name evidence="8" type="ORF">GIY23_13410</name>
</gene>
<keyword evidence="3" id="KW-0285">Flavoprotein</keyword>
<evidence type="ECO:0000259" key="7">
    <source>
        <dbReference type="Pfam" id="PF02771"/>
    </source>
</evidence>
<keyword evidence="5" id="KW-0560">Oxidoreductase</keyword>
<evidence type="ECO:0000256" key="3">
    <source>
        <dbReference type="ARBA" id="ARBA00022630"/>
    </source>
</evidence>
<dbReference type="AlphaFoldDB" id="A0A5Q3QFS5"/>
<dbReference type="InterPro" id="IPR009100">
    <property type="entry name" value="AcylCoA_DH/oxidase_NM_dom_sf"/>
</dbReference>
<dbReference type="Gene3D" id="2.40.110.10">
    <property type="entry name" value="Butyryl-CoA Dehydrogenase, subunit A, domain 2"/>
    <property type="match status" value="1"/>
</dbReference>
<accession>A0A5Q3QFS5</accession>
<evidence type="ECO:0000256" key="4">
    <source>
        <dbReference type="ARBA" id="ARBA00022827"/>
    </source>
</evidence>
<reference evidence="9" key="1">
    <citation type="submission" date="2019-11" db="EMBL/GenBank/DDBJ databases">
        <title>The complete genome sequence of Saccharopolyspora sp. E2A.</title>
        <authorList>
            <person name="Zhang G."/>
        </authorList>
    </citation>
    <scope>NUCLEOTIDE SEQUENCE [LARGE SCALE GENOMIC DNA]</scope>
    <source>
        <strain evidence="9">E2A</strain>
    </source>
</reference>
<sequence length="359" mass="37709">MDFAWEDSAAAVRDLAAEVLRRESDRAGDDNDAAHEAVWKALGEAGLLSLAVREDSGGAGLGPVEVSAVLREIGRRAIRAPVLATTAFAVLPIARLGTPAQQSVLDGVDGGRILTAAFHEPSEPFPHAPRVTARTDGDAIVVSGTKTAVQHAETAHRALVSVSCDGEPAVVIADLAADGVKVSSKTNSAGVPTASVHFDETRLARRALLGERTGPDVVRELYRSILCGLCATADGALAGALDLTAEYVRNRTQFDRPLAEFQSVAGQIADVYVAARTMSVATTSACWRWGEGLDPDEDLAVASFWLADELPTAVRTCHHLHGGVGVDVTYPMHRYYSSIKDLAALAGGSAQRLEALATV</sequence>
<evidence type="ECO:0000313" key="9">
    <source>
        <dbReference type="Proteomes" id="UP000371041"/>
    </source>
</evidence>
<dbReference type="InterPro" id="IPR009075">
    <property type="entry name" value="AcylCo_DH/oxidase_C"/>
</dbReference>
<dbReference type="SUPFAM" id="SSF47203">
    <property type="entry name" value="Acyl-CoA dehydrogenase C-terminal domain-like"/>
    <property type="match status" value="1"/>
</dbReference>
<dbReference type="InterPro" id="IPR037069">
    <property type="entry name" value="AcylCoA_DH/ox_N_sf"/>
</dbReference>
<dbReference type="PANTHER" id="PTHR43884">
    <property type="entry name" value="ACYL-COA DEHYDROGENASE"/>
    <property type="match status" value="1"/>
</dbReference>
<dbReference type="PANTHER" id="PTHR43884:SF20">
    <property type="entry name" value="ACYL-COA DEHYDROGENASE FADE28"/>
    <property type="match status" value="1"/>
</dbReference>
<feature type="domain" description="Acyl-CoA dehydrogenase/oxidase N-terminal" evidence="7">
    <location>
        <begin position="10"/>
        <end position="102"/>
    </location>
</feature>
<dbReference type="InterPro" id="IPR046373">
    <property type="entry name" value="Acyl-CoA_Oxase/DH_mid-dom_sf"/>
</dbReference>
<evidence type="ECO:0000256" key="5">
    <source>
        <dbReference type="ARBA" id="ARBA00023002"/>
    </source>
</evidence>
<comment type="similarity">
    <text evidence="2">Belongs to the acyl-CoA dehydrogenase family.</text>
</comment>
<dbReference type="GO" id="GO:0050660">
    <property type="term" value="F:flavin adenine dinucleotide binding"/>
    <property type="evidence" value="ECO:0007669"/>
    <property type="project" value="InterPro"/>
</dbReference>
<dbReference type="Gene3D" id="1.20.140.10">
    <property type="entry name" value="Butyryl-CoA Dehydrogenase, subunit A, domain 3"/>
    <property type="match status" value="1"/>
</dbReference>
<organism evidence="8 9">
    <name type="scientific">Allosaccharopolyspora coralli</name>
    <dbReference type="NCBI Taxonomy" id="2665642"/>
    <lineage>
        <taxon>Bacteria</taxon>
        <taxon>Bacillati</taxon>
        <taxon>Actinomycetota</taxon>
        <taxon>Actinomycetes</taxon>
        <taxon>Pseudonocardiales</taxon>
        <taxon>Pseudonocardiaceae</taxon>
        <taxon>Allosaccharopolyspora</taxon>
    </lineage>
</organism>
<dbReference type="Pfam" id="PF02771">
    <property type="entry name" value="Acyl-CoA_dh_N"/>
    <property type="match status" value="1"/>
</dbReference>
<keyword evidence="4" id="KW-0274">FAD</keyword>
<dbReference type="InterPro" id="IPR013786">
    <property type="entry name" value="AcylCoA_DH/ox_N"/>
</dbReference>
<keyword evidence="9" id="KW-1185">Reference proteome</keyword>
<dbReference type="RefSeq" id="WP_154076969.1">
    <property type="nucleotide sequence ID" value="NZ_CP045929.1"/>
</dbReference>
<dbReference type="InterPro" id="IPR036250">
    <property type="entry name" value="AcylCo_DH-like_C"/>
</dbReference>
<proteinExistence type="inferred from homology"/>
<evidence type="ECO:0000256" key="1">
    <source>
        <dbReference type="ARBA" id="ARBA00001974"/>
    </source>
</evidence>
<name>A0A5Q3QFS5_9PSEU</name>